<proteinExistence type="predicted"/>
<accession>B1T0F7</accession>
<evidence type="ECO:0000313" key="2">
    <source>
        <dbReference type="Proteomes" id="UP000004814"/>
    </source>
</evidence>
<gene>
    <name evidence="1" type="ORF">BamMEX5DRAFT_1273</name>
</gene>
<protein>
    <submittedName>
        <fullName evidence="1">Uncharacterized protein</fullName>
    </submittedName>
</protein>
<dbReference type="AlphaFoldDB" id="B1T0F7"/>
<name>B1T0F7_9BURK</name>
<evidence type="ECO:0000313" key="1">
    <source>
        <dbReference type="EMBL" id="EDT42968.1"/>
    </source>
</evidence>
<dbReference type="PATRIC" id="fig|396597.7.peg.7088"/>
<organism evidence="1 2">
    <name type="scientific">Burkholderia ambifaria MEX-5</name>
    <dbReference type="NCBI Taxonomy" id="396597"/>
    <lineage>
        <taxon>Bacteria</taxon>
        <taxon>Pseudomonadati</taxon>
        <taxon>Pseudomonadota</taxon>
        <taxon>Betaproteobacteria</taxon>
        <taxon>Burkholderiales</taxon>
        <taxon>Burkholderiaceae</taxon>
        <taxon>Burkholderia</taxon>
        <taxon>Burkholderia cepacia complex</taxon>
    </lineage>
</organism>
<sequence length="35" mass="3978">MTGHWRTQPLIRIKTLARSHGWAVAKAVSSLLEFD</sequence>
<dbReference type="Proteomes" id="UP000004814">
    <property type="component" value="Unassembled WGS sequence"/>
</dbReference>
<reference evidence="1 2" key="1">
    <citation type="submission" date="2008-03" db="EMBL/GenBank/DDBJ databases">
        <title>Sequencing of the draft genome and assembly of Burkholderia ambifaria MEX-5.</title>
        <authorList>
            <consortium name="US DOE Joint Genome Institute (JGI-PGF)"/>
            <person name="Copeland A."/>
            <person name="Lucas S."/>
            <person name="Lapidus A."/>
            <person name="Glavina del Rio T."/>
            <person name="Dalin E."/>
            <person name="Tice H."/>
            <person name="Bruce D."/>
            <person name="Goodwin L."/>
            <person name="Pitluck S."/>
            <person name="Larimer F."/>
            <person name="Land M.L."/>
            <person name="Hauser L."/>
            <person name="Tiedje J."/>
            <person name="Richardson P."/>
        </authorList>
    </citation>
    <scope>NUCLEOTIDE SEQUENCE [LARGE SCALE GENOMIC DNA]</scope>
    <source>
        <strain evidence="1 2">MEX-5</strain>
    </source>
</reference>
<dbReference type="EMBL" id="ABLK01000025">
    <property type="protein sequence ID" value="EDT42968.1"/>
    <property type="molecule type" value="Genomic_DNA"/>
</dbReference>
<comment type="caution">
    <text evidence="1">The sequence shown here is derived from an EMBL/GenBank/DDBJ whole genome shotgun (WGS) entry which is preliminary data.</text>
</comment>